<keyword evidence="1" id="KW-0472">Membrane</keyword>
<dbReference type="Pfam" id="PF11453">
    <property type="entry name" value="DUF2950"/>
    <property type="match status" value="1"/>
</dbReference>
<organism evidence="2">
    <name type="scientific">hydrothermal vent metagenome</name>
    <dbReference type="NCBI Taxonomy" id="652676"/>
    <lineage>
        <taxon>unclassified sequences</taxon>
        <taxon>metagenomes</taxon>
        <taxon>ecological metagenomes</taxon>
    </lineage>
</organism>
<accession>A0A3B0Y210</accession>
<evidence type="ECO:0000256" key="1">
    <source>
        <dbReference type="SAM" id="Phobius"/>
    </source>
</evidence>
<proteinExistence type="predicted"/>
<feature type="transmembrane region" description="Helical" evidence="1">
    <location>
        <begin position="83"/>
        <end position="104"/>
    </location>
</feature>
<dbReference type="AlphaFoldDB" id="A0A3B0Y210"/>
<dbReference type="InterPro" id="IPR021556">
    <property type="entry name" value="DUF2950"/>
</dbReference>
<reference evidence="2" key="1">
    <citation type="submission" date="2018-06" db="EMBL/GenBank/DDBJ databases">
        <authorList>
            <person name="Zhirakovskaya E."/>
        </authorList>
    </citation>
    <scope>NUCLEOTIDE SEQUENCE</scope>
</reference>
<sequence>MRYSKSTESGENPVFAAVLSFIIPGAGQIYLRGFRAGFLAALLWLVFVTLGYMFLFFPGILLHVICVFTAYSSASTSSSKSPIPGALLTVLVLFGGVMGSYYYFLPPEAKNTLSFISKALKNPDQLEKELNTEMGALMKEMEGMVSGERISRAIQQTAIEMLRKYAKAESEYKAAHGKYTRSTQALVDEGFLDLTLPETKKVVSGFYYGGYRFVHVKKQHTGYVDLKTGFVVSAAPITYKQTGIFTYVVGANGAVLSRDIQGKTIENTTEIDSSWKPVK</sequence>
<protein>
    <submittedName>
        <fullName evidence="2">Uncharacterized protein</fullName>
    </submittedName>
</protein>
<keyword evidence="1" id="KW-1133">Transmembrane helix</keyword>
<name>A0A3B0Y210_9ZZZZ</name>
<dbReference type="EMBL" id="UOFN01000039">
    <property type="protein sequence ID" value="VAW74688.1"/>
    <property type="molecule type" value="Genomic_DNA"/>
</dbReference>
<gene>
    <name evidence="2" type="ORF">MNBD_GAMMA15-829</name>
</gene>
<feature type="transmembrane region" description="Helical" evidence="1">
    <location>
        <begin position="38"/>
        <end position="71"/>
    </location>
</feature>
<feature type="transmembrane region" description="Helical" evidence="1">
    <location>
        <begin position="12"/>
        <end position="31"/>
    </location>
</feature>
<evidence type="ECO:0000313" key="2">
    <source>
        <dbReference type="EMBL" id="VAW74688.1"/>
    </source>
</evidence>
<keyword evidence="1" id="KW-0812">Transmembrane</keyword>